<dbReference type="InterPro" id="IPR002347">
    <property type="entry name" value="SDR_fam"/>
</dbReference>
<dbReference type="Proteomes" id="UP000777661">
    <property type="component" value="Unassembled WGS sequence"/>
</dbReference>
<reference evidence="5 6" key="1">
    <citation type="submission" date="2021-06" db="EMBL/GenBank/DDBJ databases">
        <title>Nitratireductor porphyridii sp. nov., isolated from a small marine red alga, Porphyridium purpureum in South Korea.</title>
        <authorList>
            <person name="Kim K.H."/>
            <person name="Kristyanto S."/>
            <person name="Jeon C.O."/>
        </authorList>
    </citation>
    <scope>NUCLEOTIDE SEQUENCE [LARGE SCALE GENOMIC DNA]</scope>
    <source>
        <strain evidence="5 6">R6</strain>
    </source>
</reference>
<dbReference type="EMBL" id="JAHSQO010000005">
    <property type="protein sequence ID" value="MBY8917982.1"/>
    <property type="molecule type" value="Genomic_DNA"/>
</dbReference>
<organism evidence="5 6">
    <name type="scientific">Nitratireductor rhodophyticola</name>
    <dbReference type="NCBI Taxonomy" id="2854036"/>
    <lineage>
        <taxon>Bacteria</taxon>
        <taxon>Pseudomonadati</taxon>
        <taxon>Pseudomonadota</taxon>
        <taxon>Alphaproteobacteria</taxon>
        <taxon>Hyphomicrobiales</taxon>
        <taxon>Phyllobacteriaceae</taxon>
        <taxon>Nitratireductor</taxon>
    </lineage>
</organism>
<keyword evidence="6" id="KW-1185">Reference proteome</keyword>
<keyword evidence="3" id="KW-0560">Oxidoreductase</keyword>
<dbReference type="Pfam" id="PF00106">
    <property type="entry name" value="adh_short"/>
    <property type="match status" value="1"/>
</dbReference>
<name>A0ABS7RAL3_9HYPH</name>
<dbReference type="Gene3D" id="3.40.50.720">
    <property type="entry name" value="NAD(P)-binding Rossmann-like Domain"/>
    <property type="match status" value="1"/>
</dbReference>
<dbReference type="RefSeq" id="WP_223005190.1">
    <property type="nucleotide sequence ID" value="NZ_JAHSQO010000005.1"/>
</dbReference>
<accession>A0ABS7RAL3</accession>
<dbReference type="PROSITE" id="PS00061">
    <property type="entry name" value="ADH_SHORT"/>
    <property type="match status" value="1"/>
</dbReference>
<dbReference type="InterPro" id="IPR020904">
    <property type="entry name" value="Sc_DH/Rdtase_CS"/>
</dbReference>
<evidence type="ECO:0000256" key="3">
    <source>
        <dbReference type="ARBA" id="ARBA00023002"/>
    </source>
</evidence>
<proteinExistence type="inferred from homology"/>
<evidence type="ECO:0000256" key="4">
    <source>
        <dbReference type="RuleBase" id="RU000363"/>
    </source>
</evidence>
<comment type="similarity">
    <text evidence="1 4">Belongs to the short-chain dehydrogenases/reductases (SDR) family.</text>
</comment>
<dbReference type="InterPro" id="IPR036291">
    <property type="entry name" value="NAD(P)-bd_dom_sf"/>
</dbReference>
<sequence length="243" mass="25016">MTLPRRTALITGANKGIGFAIATGLAREGFQVWLGSRDPARGEIAAAALVSKGHDVRPIEINVADDASVAAAAARLGEDVEALHVLVNNAGIIGSQTAPPSLTSIDDMKAVYEVNVFGPVRVTQAFLPLLKQAGSARVVMMSSGLASLGLVTDPTSIYSSANLLDYNSSKTALNAVTVSFAKELEDFGIKVNAVEPGNVATALNGHTGALSPEKGAESAIRLALIDDAGPTGGFFAAHGRQPW</sequence>
<keyword evidence="2" id="KW-0521">NADP</keyword>
<evidence type="ECO:0000256" key="1">
    <source>
        <dbReference type="ARBA" id="ARBA00006484"/>
    </source>
</evidence>
<dbReference type="PRINTS" id="PR00081">
    <property type="entry name" value="GDHRDH"/>
</dbReference>
<dbReference type="PRINTS" id="PR00080">
    <property type="entry name" value="SDRFAMILY"/>
</dbReference>
<evidence type="ECO:0000256" key="2">
    <source>
        <dbReference type="ARBA" id="ARBA00022857"/>
    </source>
</evidence>
<dbReference type="SUPFAM" id="SSF51735">
    <property type="entry name" value="NAD(P)-binding Rossmann-fold domains"/>
    <property type="match status" value="1"/>
</dbReference>
<evidence type="ECO:0000313" key="5">
    <source>
        <dbReference type="EMBL" id="MBY8917982.1"/>
    </source>
</evidence>
<evidence type="ECO:0000313" key="6">
    <source>
        <dbReference type="Proteomes" id="UP000777661"/>
    </source>
</evidence>
<dbReference type="PANTHER" id="PTHR43490">
    <property type="entry name" value="(+)-NEOMENTHOL DEHYDROGENASE"/>
    <property type="match status" value="1"/>
</dbReference>
<dbReference type="PANTHER" id="PTHR43490:SF99">
    <property type="entry name" value="SHORT-CHAIN DEHYDROGENASE_REDUCTASE"/>
    <property type="match status" value="1"/>
</dbReference>
<protein>
    <submittedName>
        <fullName evidence="5">SDR family NAD(P)-dependent oxidoreductase</fullName>
    </submittedName>
</protein>
<comment type="caution">
    <text evidence="5">The sequence shown here is derived from an EMBL/GenBank/DDBJ whole genome shotgun (WGS) entry which is preliminary data.</text>
</comment>
<gene>
    <name evidence="5" type="ORF">KVG22_15355</name>
</gene>